<protein>
    <submittedName>
        <fullName evidence="2">Uncharacterized protein</fullName>
    </submittedName>
</protein>
<sequence length="434" mass="48782">MPPKTSKKVSVAKNKRATKKNNSSSSTVTNVKGLSGTVSTRIASLLDAAPVSDVQNNLVKPVSTTRRNHTNVYERLSTILHSVFLVTMVKMAQLRVSHSDRSITTVVDDRWLGALVRYCGFTVTLTDIIECGAAFCDWLKVTVNVNSNSVPQPSESGIMQEIIPATPTESLTRMIVKLKLLRENVPSIAESVAFLRERWGKSQDWKKDVSLLLQGANPTTLVGEEDNEKKRNLPDSGMSKEKTSSSINNNDVENNNDNDDGISDEQLLAQLSAELRASLSKEKLRSVLEQMRREALGLDAKEQEEITKRQRRERLLSTYDLVRSVLGETRSLCNMGVLIKQMMAQNRFDDDMERLLQQLASLVKYNESGIIVYALDEEEEPQKGKKEEDRVTPLLKIRNVDLTHCTLRDLDSVLLRLDRHSASRAKLYNALQRE</sequence>
<dbReference type="EMBL" id="NBCO01000034">
    <property type="protein sequence ID" value="ORC85632.1"/>
    <property type="molecule type" value="Genomic_DNA"/>
</dbReference>
<name>A0A1X0NLI7_9TRYP</name>
<reference evidence="2 3" key="1">
    <citation type="submission" date="2017-03" db="EMBL/GenBank/DDBJ databases">
        <title>An alternative strategy for trypanosome survival in the mammalian bloodstream revealed through genome and transcriptome analysis of the ubiquitous bovine parasite Trypanosoma (Megatrypanum) theileri.</title>
        <authorList>
            <person name="Kelly S."/>
            <person name="Ivens A."/>
            <person name="Mott A."/>
            <person name="O'Neill E."/>
            <person name="Emms D."/>
            <person name="Macleod O."/>
            <person name="Voorheis P."/>
            <person name="Matthews J."/>
            <person name="Matthews K."/>
            <person name="Carrington M."/>
        </authorList>
    </citation>
    <scope>NUCLEOTIDE SEQUENCE [LARGE SCALE GENOMIC DNA]</scope>
    <source>
        <strain evidence="2">Edinburgh</strain>
    </source>
</reference>
<dbReference type="OrthoDB" id="252101at2759"/>
<organism evidence="2 3">
    <name type="scientific">Trypanosoma theileri</name>
    <dbReference type="NCBI Taxonomy" id="67003"/>
    <lineage>
        <taxon>Eukaryota</taxon>
        <taxon>Discoba</taxon>
        <taxon>Euglenozoa</taxon>
        <taxon>Kinetoplastea</taxon>
        <taxon>Metakinetoplastina</taxon>
        <taxon>Trypanosomatida</taxon>
        <taxon>Trypanosomatidae</taxon>
        <taxon>Trypanosoma</taxon>
    </lineage>
</organism>
<dbReference type="GeneID" id="39988922"/>
<dbReference type="VEuPathDB" id="TriTrypDB:TM35_000342440"/>
<gene>
    <name evidence="2" type="ORF">TM35_000342440</name>
</gene>
<feature type="region of interest" description="Disordered" evidence="1">
    <location>
        <begin position="220"/>
        <end position="262"/>
    </location>
</feature>
<feature type="compositionally biased region" description="Basic and acidic residues" evidence="1">
    <location>
        <begin position="227"/>
        <end position="243"/>
    </location>
</feature>
<comment type="caution">
    <text evidence="2">The sequence shown here is derived from an EMBL/GenBank/DDBJ whole genome shotgun (WGS) entry which is preliminary data.</text>
</comment>
<evidence type="ECO:0000313" key="3">
    <source>
        <dbReference type="Proteomes" id="UP000192257"/>
    </source>
</evidence>
<dbReference type="AlphaFoldDB" id="A0A1X0NLI7"/>
<feature type="compositionally biased region" description="Low complexity" evidence="1">
    <location>
        <begin position="20"/>
        <end position="30"/>
    </location>
</feature>
<accession>A0A1X0NLI7</accession>
<dbReference type="RefSeq" id="XP_028879698.1">
    <property type="nucleotide sequence ID" value="XM_029029142.1"/>
</dbReference>
<evidence type="ECO:0000256" key="1">
    <source>
        <dbReference type="SAM" id="MobiDB-lite"/>
    </source>
</evidence>
<dbReference type="Proteomes" id="UP000192257">
    <property type="component" value="Unassembled WGS sequence"/>
</dbReference>
<feature type="region of interest" description="Disordered" evidence="1">
    <location>
        <begin position="1"/>
        <end position="30"/>
    </location>
</feature>
<keyword evidence="3" id="KW-1185">Reference proteome</keyword>
<evidence type="ECO:0000313" key="2">
    <source>
        <dbReference type="EMBL" id="ORC85632.1"/>
    </source>
</evidence>
<proteinExistence type="predicted"/>